<evidence type="ECO:0000313" key="7">
    <source>
        <dbReference type="EMBL" id="KAK7490856.1"/>
    </source>
</evidence>
<evidence type="ECO:0000256" key="4">
    <source>
        <dbReference type="ARBA" id="ARBA00023136"/>
    </source>
</evidence>
<feature type="transmembrane region" description="Helical" evidence="6">
    <location>
        <begin position="282"/>
        <end position="303"/>
    </location>
</feature>
<proteinExistence type="predicted"/>
<dbReference type="EMBL" id="JACVVK020000122">
    <property type="protein sequence ID" value="KAK7490856.1"/>
    <property type="molecule type" value="Genomic_DNA"/>
</dbReference>
<dbReference type="Gene3D" id="1.20.1250.20">
    <property type="entry name" value="MFS general substrate transporter like domains"/>
    <property type="match status" value="1"/>
</dbReference>
<evidence type="ECO:0000256" key="3">
    <source>
        <dbReference type="ARBA" id="ARBA00022989"/>
    </source>
</evidence>
<dbReference type="GO" id="GO:0016020">
    <property type="term" value="C:membrane"/>
    <property type="evidence" value="ECO:0007669"/>
    <property type="project" value="UniProtKB-SubCell"/>
</dbReference>
<feature type="compositionally biased region" description="Polar residues" evidence="5">
    <location>
        <begin position="18"/>
        <end position="27"/>
    </location>
</feature>
<dbReference type="SUPFAM" id="SSF103473">
    <property type="entry name" value="MFS general substrate transporter"/>
    <property type="match status" value="2"/>
</dbReference>
<keyword evidence="2 6" id="KW-0812">Transmembrane</keyword>
<evidence type="ECO:0000256" key="5">
    <source>
        <dbReference type="SAM" id="MobiDB-lite"/>
    </source>
</evidence>
<feature type="region of interest" description="Disordered" evidence="5">
    <location>
        <begin position="1"/>
        <end position="33"/>
    </location>
</feature>
<feature type="transmembrane region" description="Helical" evidence="6">
    <location>
        <begin position="324"/>
        <end position="341"/>
    </location>
</feature>
<dbReference type="AlphaFoldDB" id="A0ABD0KUA8"/>
<protein>
    <submittedName>
        <fullName evidence="7">Uncharacterized protein</fullName>
    </submittedName>
</protein>
<dbReference type="Proteomes" id="UP001519460">
    <property type="component" value="Unassembled WGS sequence"/>
</dbReference>
<feature type="compositionally biased region" description="Basic and acidic residues" evidence="5">
    <location>
        <begin position="202"/>
        <end position="228"/>
    </location>
</feature>
<keyword evidence="8" id="KW-1185">Reference proteome</keyword>
<evidence type="ECO:0000256" key="6">
    <source>
        <dbReference type="SAM" id="Phobius"/>
    </source>
</evidence>
<feature type="transmembrane region" description="Helical" evidence="6">
    <location>
        <begin position="396"/>
        <end position="419"/>
    </location>
</feature>
<evidence type="ECO:0000256" key="1">
    <source>
        <dbReference type="ARBA" id="ARBA00004141"/>
    </source>
</evidence>
<feature type="transmembrane region" description="Helical" evidence="6">
    <location>
        <begin position="254"/>
        <end position="276"/>
    </location>
</feature>
<sequence length="448" mass="50435">MNDNTNKTTKNRKQTANPNHDATTKAQSNDRDRNGCGSRLVTLLKRHAFVITFMLNTMSETLKLSVRGQFRYRFFHAQFVDELSQYNVSSGCGVKLQPEVQALENKITQLTERWRMYDSYASIIPLIVSALLLGMKSDQIGRRFLFLFPVVTSAIDCIIMATVVKLGLHYGYSVIGAFVNSLSAGEVTMYFASFALVSDTHGKENKRETPRDTQENPSDPDKANHDKTTAGTINEADDDNGLDMTREHSRTRKVVLLTVVQTCARAAMFFVTGYIIQYAGFFYTMVIVIGCKVFMFVFAFLFVSETGKQKKSADFFAKHPQKRITLLLVNGGLLFALFSYVDEYGVLRTYQMSPPFCFTSVQLGWFGAVDYFRTTFTIPLLALWRRLRLADSSIAAMGMVFGVVCTLLLSLIRVSWIFYVASLIETPADLTLSMARVITSRIIGHRAL</sequence>
<organism evidence="7 8">
    <name type="scientific">Batillaria attramentaria</name>
    <dbReference type="NCBI Taxonomy" id="370345"/>
    <lineage>
        <taxon>Eukaryota</taxon>
        <taxon>Metazoa</taxon>
        <taxon>Spiralia</taxon>
        <taxon>Lophotrochozoa</taxon>
        <taxon>Mollusca</taxon>
        <taxon>Gastropoda</taxon>
        <taxon>Caenogastropoda</taxon>
        <taxon>Sorbeoconcha</taxon>
        <taxon>Cerithioidea</taxon>
        <taxon>Batillariidae</taxon>
        <taxon>Batillaria</taxon>
    </lineage>
</organism>
<accession>A0ABD0KUA8</accession>
<evidence type="ECO:0000256" key="2">
    <source>
        <dbReference type="ARBA" id="ARBA00022692"/>
    </source>
</evidence>
<keyword evidence="3 6" id="KW-1133">Transmembrane helix</keyword>
<evidence type="ECO:0000313" key="8">
    <source>
        <dbReference type="Proteomes" id="UP001519460"/>
    </source>
</evidence>
<feature type="transmembrane region" description="Helical" evidence="6">
    <location>
        <begin position="145"/>
        <end position="164"/>
    </location>
</feature>
<reference evidence="7 8" key="1">
    <citation type="journal article" date="2023" name="Sci. Data">
        <title>Genome assembly of the Korean intertidal mud-creeper Batillaria attramentaria.</title>
        <authorList>
            <person name="Patra A.K."/>
            <person name="Ho P.T."/>
            <person name="Jun S."/>
            <person name="Lee S.J."/>
            <person name="Kim Y."/>
            <person name="Won Y.J."/>
        </authorList>
    </citation>
    <scope>NUCLEOTIDE SEQUENCE [LARGE SCALE GENOMIC DNA]</scope>
    <source>
        <strain evidence="7">Wonlab-2016</strain>
    </source>
</reference>
<gene>
    <name evidence="7" type="ORF">BaRGS_00017912</name>
</gene>
<feature type="transmembrane region" description="Helical" evidence="6">
    <location>
        <begin position="170"/>
        <end position="197"/>
    </location>
</feature>
<dbReference type="PANTHER" id="PTHR23507:SF1">
    <property type="entry name" value="FI18259P1-RELATED"/>
    <property type="match status" value="1"/>
</dbReference>
<comment type="caution">
    <text evidence="7">The sequence shown here is derived from an EMBL/GenBank/DDBJ whole genome shotgun (WGS) entry which is preliminary data.</text>
</comment>
<dbReference type="PANTHER" id="PTHR23507">
    <property type="entry name" value="ZGC:174356"/>
    <property type="match status" value="1"/>
</dbReference>
<feature type="transmembrane region" description="Helical" evidence="6">
    <location>
        <begin position="361"/>
        <end position="384"/>
    </location>
</feature>
<feature type="non-terminal residue" evidence="7">
    <location>
        <position position="448"/>
    </location>
</feature>
<name>A0ABD0KUA8_9CAEN</name>
<feature type="region of interest" description="Disordered" evidence="5">
    <location>
        <begin position="202"/>
        <end position="242"/>
    </location>
</feature>
<keyword evidence="4 6" id="KW-0472">Membrane</keyword>
<comment type="subcellular location">
    <subcellularLocation>
        <location evidence="1">Membrane</location>
        <topology evidence="1">Multi-pass membrane protein</topology>
    </subcellularLocation>
</comment>
<dbReference type="InterPro" id="IPR036259">
    <property type="entry name" value="MFS_trans_sf"/>
</dbReference>